<reference evidence="1 2" key="1">
    <citation type="submission" date="2016-02" db="EMBL/GenBank/DDBJ databases">
        <title>Genome sequence of Halalkalicoccus paucihalophilus DSM 24557.</title>
        <authorList>
            <person name="Poehlein A."/>
            <person name="Daniel R."/>
        </authorList>
    </citation>
    <scope>NUCLEOTIDE SEQUENCE [LARGE SCALE GENOMIC DNA]</scope>
    <source>
        <strain evidence="1 2">DSM 24557</strain>
    </source>
</reference>
<dbReference type="AlphaFoldDB" id="A0A151A7X4"/>
<dbReference type="Proteomes" id="UP000075321">
    <property type="component" value="Unassembled WGS sequence"/>
</dbReference>
<sequence length="50" mass="5495">MEITTISVSPENADGLRAVRDERNLRSMDAALEQLLEKAYGETPTAESTN</sequence>
<comment type="caution">
    <text evidence="1">The sequence shown here is derived from an EMBL/GenBank/DDBJ whole genome shotgun (WGS) entry which is preliminary data.</text>
</comment>
<proteinExistence type="predicted"/>
<organism evidence="1 2">
    <name type="scientific">Halalkalicoccus paucihalophilus</name>
    <dbReference type="NCBI Taxonomy" id="1008153"/>
    <lineage>
        <taxon>Archaea</taxon>
        <taxon>Methanobacteriati</taxon>
        <taxon>Methanobacteriota</taxon>
        <taxon>Stenosarchaea group</taxon>
        <taxon>Halobacteria</taxon>
        <taxon>Halobacteriales</taxon>
        <taxon>Halococcaceae</taxon>
        <taxon>Halalkalicoccus</taxon>
    </lineage>
</organism>
<evidence type="ECO:0000313" key="2">
    <source>
        <dbReference type="Proteomes" id="UP000075321"/>
    </source>
</evidence>
<accession>A0A151A7X4</accession>
<protein>
    <submittedName>
        <fullName evidence="1">Uncharacterized protein</fullName>
    </submittedName>
</protein>
<dbReference type="EMBL" id="LTAZ01000023">
    <property type="protein sequence ID" value="KYH23713.1"/>
    <property type="molecule type" value="Genomic_DNA"/>
</dbReference>
<dbReference type="RefSeq" id="WP_169802698.1">
    <property type="nucleotide sequence ID" value="NZ_LTAZ01000023.1"/>
</dbReference>
<dbReference type="PATRIC" id="fig|1008153.3.peg.4500"/>
<evidence type="ECO:0000313" key="1">
    <source>
        <dbReference type="EMBL" id="KYH23713.1"/>
    </source>
</evidence>
<keyword evidence="2" id="KW-1185">Reference proteome</keyword>
<dbReference type="OrthoDB" id="372871at2157"/>
<gene>
    <name evidence="1" type="ORF">HAPAU_41930</name>
</gene>
<name>A0A151A7X4_9EURY</name>